<feature type="domain" description="NACHT" evidence="2">
    <location>
        <begin position="111"/>
        <end position="261"/>
    </location>
</feature>
<evidence type="ECO:0000259" key="2">
    <source>
        <dbReference type="PROSITE" id="PS50837"/>
    </source>
</evidence>
<reference evidence="4" key="1">
    <citation type="submission" date="2014-04" db="EMBL/GenBank/DDBJ databases">
        <title>Evolutionary Origins and Diversification of the Mycorrhizal Mutualists.</title>
        <authorList>
            <consortium name="DOE Joint Genome Institute"/>
            <consortium name="Mycorrhizal Genomics Consortium"/>
            <person name="Kohler A."/>
            <person name="Kuo A."/>
            <person name="Nagy L.G."/>
            <person name="Floudas D."/>
            <person name="Copeland A."/>
            <person name="Barry K.W."/>
            <person name="Cichocki N."/>
            <person name="Veneault-Fourrey C."/>
            <person name="LaButti K."/>
            <person name="Lindquist E.A."/>
            <person name="Lipzen A."/>
            <person name="Lundell T."/>
            <person name="Morin E."/>
            <person name="Murat C."/>
            <person name="Riley R."/>
            <person name="Ohm R."/>
            <person name="Sun H."/>
            <person name="Tunlid A."/>
            <person name="Henrissat B."/>
            <person name="Grigoriev I.V."/>
            <person name="Hibbett D.S."/>
            <person name="Martin F."/>
        </authorList>
    </citation>
    <scope>NUCLEOTIDE SEQUENCE [LARGE SCALE GENOMIC DNA]</scope>
    <source>
        <strain evidence="4">FD-334 SS-4</strain>
    </source>
</reference>
<evidence type="ECO:0000313" key="4">
    <source>
        <dbReference type="Proteomes" id="UP000054270"/>
    </source>
</evidence>
<dbReference type="SUPFAM" id="SSF52540">
    <property type="entry name" value="P-loop containing nucleoside triphosphate hydrolases"/>
    <property type="match status" value="1"/>
</dbReference>
<dbReference type="InterPro" id="IPR027417">
    <property type="entry name" value="P-loop_NTPase"/>
</dbReference>
<dbReference type="PANTHER" id="PTHR10039">
    <property type="entry name" value="AMELOGENIN"/>
    <property type="match status" value="1"/>
</dbReference>
<dbReference type="PANTHER" id="PTHR10039:SF17">
    <property type="entry name" value="FUNGAL STAND N-TERMINAL GOODBYE DOMAIN-CONTAINING PROTEIN-RELATED"/>
    <property type="match status" value="1"/>
</dbReference>
<keyword evidence="4" id="KW-1185">Reference proteome</keyword>
<organism evidence="3 4">
    <name type="scientific">Hypholoma sublateritium (strain FD-334 SS-4)</name>
    <dbReference type="NCBI Taxonomy" id="945553"/>
    <lineage>
        <taxon>Eukaryota</taxon>
        <taxon>Fungi</taxon>
        <taxon>Dikarya</taxon>
        <taxon>Basidiomycota</taxon>
        <taxon>Agaricomycotina</taxon>
        <taxon>Agaricomycetes</taxon>
        <taxon>Agaricomycetidae</taxon>
        <taxon>Agaricales</taxon>
        <taxon>Agaricineae</taxon>
        <taxon>Strophariaceae</taxon>
        <taxon>Hypholoma</taxon>
    </lineage>
</organism>
<dbReference type="AlphaFoldDB" id="A0A0D2LMY4"/>
<sequence length="547" mass="61451">MTDEALLTNSPQQLNPRHSGGIFSHASHTVIQGGEFTIHNDIRFVEAGAGPGRSKRVKDPALEALTEHVAASAFHNSGHRIDPPRCHENTRQAVLDEIFTWIMQDAARIACIMWLNGAAGAGKSAICQSIAELCIKRGVLAASFFFFRTDPTRSSLWPLAATLAYQLMRLYPATRNLILESITSDPLIFELTFEAQFEELLVKPLLWLKNSGQVPDPKWRLVFIIDGVDECIKHTEQVALIEVFAQLVATKKLPVFVLLASRMESQLRMALGAPKVSKILCRMPLDSDYQAEKDIRLFLTDRFAAVRTTHPMGHFLERDWPAPACVQEIVTKSSGQFIYAAVVMQFVFFPRCHPARQLLDIVRGLRPSGRTTPFAQLDALYRHIFAQVEDIDLTTTLLAYIIIGQGVPDVSDIAWFFALEAVDVYLAFADLGSLVVCEGHRVRFLHASLPDSLVDAARSHAYFIDVPVWAAKLAVRWFRNIAAGEMTAWHPRPLINFLESAEFTPELRECLAKFDPSQVTDASNRKKYVDEIAKMVRLHTLRRYAFP</sequence>
<gene>
    <name evidence="3" type="ORF">HYPSUDRAFT_520232</name>
</gene>
<name>A0A0D2LMY4_HYPSF</name>
<protein>
    <recommendedName>
        <fullName evidence="2">NACHT domain-containing protein</fullName>
    </recommendedName>
</protein>
<dbReference type="Gene3D" id="3.40.50.300">
    <property type="entry name" value="P-loop containing nucleotide triphosphate hydrolases"/>
    <property type="match status" value="1"/>
</dbReference>
<accession>A0A0D2LMY4</accession>
<proteinExistence type="predicted"/>
<dbReference type="Proteomes" id="UP000054270">
    <property type="component" value="Unassembled WGS sequence"/>
</dbReference>
<dbReference type="Pfam" id="PF24883">
    <property type="entry name" value="NPHP3_N"/>
    <property type="match status" value="1"/>
</dbReference>
<dbReference type="InterPro" id="IPR007111">
    <property type="entry name" value="NACHT_NTPase"/>
</dbReference>
<dbReference type="InterPro" id="IPR056884">
    <property type="entry name" value="NPHP3-like_N"/>
</dbReference>
<dbReference type="OrthoDB" id="2804352at2759"/>
<evidence type="ECO:0000256" key="1">
    <source>
        <dbReference type="ARBA" id="ARBA00022737"/>
    </source>
</evidence>
<dbReference type="PROSITE" id="PS50837">
    <property type="entry name" value="NACHT"/>
    <property type="match status" value="1"/>
</dbReference>
<evidence type="ECO:0000313" key="3">
    <source>
        <dbReference type="EMBL" id="KJA29452.1"/>
    </source>
</evidence>
<dbReference type="EMBL" id="KN817519">
    <property type="protein sequence ID" value="KJA29452.1"/>
    <property type="molecule type" value="Genomic_DNA"/>
</dbReference>
<keyword evidence="1" id="KW-0677">Repeat</keyword>